<dbReference type="PANTHER" id="PTHR21646:SF10">
    <property type="entry name" value="UBIQUITIN CARBOXYL-TERMINAL HYDROLASE 14"/>
    <property type="match status" value="1"/>
</dbReference>
<dbReference type="InterPro" id="IPR009060">
    <property type="entry name" value="UBA-like_sf"/>
</dbReference>
<dbReference type="SMART" id="SM00165">
    <property type="entry name" value="UBA"/>
    <property type="match status" value="2"/>
</dbReference>
<keyword evidence="5" id="KW-0677">Repeat</keyword>
<feature type="binding site" evidence="13">
    <location>
        <position position="290"/>
    </location>
    <ligand>
        <name>Zn(2+)</name>
        <dbReference type="ChEBI" id="CHEBI:29105"/>
    </ligand>
</feature>
<dbReference type="PIRSF" id="PIRSF016308">
    <property type="entry name" value="UBP"/>
    <property type="match status" value="1"/>
</dbReference>
<dbReference type="Pfam" id="PF17807">
    <property type="entry name" value="zf-UBP_var"/>
    <property type="match status" value="1"/>
</dbReference>
<evidence type="ECO:0000256" key="13">
    <source>
        <dbReference type="PIRSR" id="PIRSR016308-3"/>
    </source>
</evidence>
<evidence type="ECO:0000256" key="7">
    <source>
        <dbReference type="ARBA" id="ARBA00022786"/>
    </source>
</evidence>
<feature type="binding site" evidence="13">
    <location>
        <position position="270"/>
    </location>
    <ligand>
        <name>Zn(2+)</name>
        <dbReference type="ChEBI" id="CHEBI:29105"/>
    </ligand>
</feature>
<evidence type="ECO:0000256" key="9">
    <source>
        <dbReference type="ARBA" id="ARBA00022807"/>
    </source>
</evidence>
<comment type="catalytic activity">
    <reaction evidence="1 11 15">
        <text>Thiol-dependent hydrolysis of ester, thioester, amide, peptide and isopeptide bonds formed by the C-terminal Gly of ubiquitin (a 76-residue protein attached to proteins as an intracellular targeting signal).</text>
        <dbReference type="EC" id="3.4.19.12"/>
    </reaction>
</comment>
<proteinExistence type="inferred from homology"/>
<keyword evidence="9 11" id="KW-0788">Thiol protease</keyword>
<evidence type="ECO:0000256" key="3">
    <source>
        <dbReference type="ARBA" id="ARBA00022670"/>
    </source>
</evidence>
<dbReference type="PROSITE" id="PS50030">
    <property type="entry name" value="UBA"/>
    <property type="match status" value="2"/>
</dbReference>
<dbReference type="Pfam" id="PF00627">
    <property type="entry name" value="UBA"/>
    <property type="match status" value="2"/>
</dbReference>
<dbReference type="OrthoDB" id="361536at2759"/>
<dbReference type="PROSITE" id="PS00972">
    <property type="entry name" value="USP_1"/>
    <property type="match status" value="1"/>
</dbReference>
<dbReference type="AlphaFoldDB" id="A0A2B4S0I6"/>
<dbReference type="InterPro" id="IPR001394">
    <property type="entry name" value="Peptidase_C19_UCH"/>
</dbReference>
<evidence type="ECO:0000259" key="16">
    <source>
        <dbReference type="PROSITE" id="PS50030"/>
    </source>
</evidence>
<dbReference type="GO" id="GO:0004843">
    <property type="term" value="F:cysteine-type deubiquitinase activity"/>
    <property type="evidence" value="ECO:0007669"/>
    <property type="project" value="UniProtKB-UniRule"/>
</dbReference>
<dbReference type="Gene3D" id="3.30.40.10">
    <property type="entry name" value="Zinc/RING finger domain, C3HC4 (zinc finger)"/>
    <property type="match status" value="2"/>
</dbReference>
<dbReference type="InterPro" id="IPR038765">
    <property type="entry name" value="Papain-like_cys_pep_sf"/>
</dbReference>
<evidence type="ECO:0000256" key="11">
    <source>
        <dbReference type="PIRNR" id="PIRNR016308"/>
    </source>
</evidence>
<dbReference type="GO" id="GO:0006508">
    <property type="term" value="P:proteolysis"/>
    <property type="evidence" value="ECO:0007669"/>
    <property type="project" value="UniProtKB-KW"/>
</dbReference>
<evidence type="ECO:0000256" key="14">
    <source>
        <dbReference type="PROSITE-ProRule" id="PRU00502"/>
    </source>
</evidence>
<evidence type="ECO:0000256" key="8">
    <source>
        <dbReference type="ARBA" id="ARBA00022801"/>
    </source>
</evidence>
<sequence>MRTGSLYITAPNKIPAENSGDVASSNEGIGICYVTDQLIVVSFQLDEYGWWFSAEDNTYDPLSSSDVSKGFDESIELVKATFTNQGPFDVPPACYIGPSFFTCSSLAIHVENSEDLLKHFPNYTTLNHPGVNFVEIIAENYDNSHSPMEYLKGPGIRVPGGGDKVFKDECVYCFDSPVQIETDSCTDTPPKKKPTRLAIGVEGGFDVEKKKVEYDEFNSVTVLGTGGDPLVIPLPNAEIPLQVLYVDFLYADHLLQLDNGVKVPPRGWKCSKCDLTENLWMNLTDGTILCGRKYFDDVFSYDEDDMVEDPNLAQHLAHFGIKITQMEKTDKTMAELEIDINIRIREWDVIQESGKKLTPLYGPGYTGLKNLGNSCYMNSVLQVLFTLPEFKQSLANTQTEIVVTSKMSLATWLEQDGIAPHMFKTVIGRGHPEFSTNRQQDAQEFFMHLLDSIDRAQRSSAGAINPTDSFRYKVEERTQCMKSGKVRYNSREDTLLSLSIPMKTVLNKEEVAAYELKQKEAEEKKERLDPSEIVRPRIAMSACIEAFAAPEIVDDFYSSALKAKSVAQKTTRFATFPNYLMVQMEKFTLADDWTPKKLDVSVDILDELDLTHLRATGLQSNEEELPEDEQAPAAPQIQIDDNVVDQLVSMGFDKEGCRKAVYHTKNQGVEPAMNWVLEHMGDADFNSPLILPGGQDSKAVDEESLAMIISMGFTEAQAIKALKATDNNLERAADWIFSHAHELDSMEEESSANQETGPHYKDGPGKYRLIAFISHMGTSTMCGHYVCHVLKDGRWVIFNDRKVALSEKPPKDLGYLYLYQRV</sequence>
<evidence type="ECO:0000256" key="4">
    <source>
        <dbReference type="ARBA" id="ARBA00022723"/>
    </source>
</evidence>
<dbReference type="Proteomes" id="UP000225706">
    <property type="component" value="Unassembled WGS sequence"/>
</dbReference>
<dbReference type="InterPro" id="IPR018200">
    <property type="entry name" value="USP_CS"/>
</dbReference>
<dbReference type="SMART" id="SM00290">
    <property type="entry name" value="ZnF_UBP"/>
    <property type="match status" value="1"/>
</dbReference>
<name>A0A2B4S0I6_STYPI</name>
<feature type="active site" description="Proton acceptor" evidence="12">
    <location>
        <position position="784"/>
    </location>
</feature>
<evidence type="ECO:0000259" key="18">
    <source>
        <dbReference type="PROSITE" id="PS50271"/>
    </source>
</evidence>
<dbReference type="STRING" id="50429.A0A2B4S0I6"/>
<dbReference type="SUPFAM" id="SSF46934">
    <property type="entry name" value="UBA-like"/>
    <property type="match status" value="1"/>
</dbReference>
<dbReference type="GO" id="GO:0008270">
    <property type="term" value="F:zinc ion binding"/>
    <property type="evidence" value="ECO:0007669"/>
    <property type="project" value="UniProtKB-UniRule"/>
</dbReference>
<comment type="similarity">
    <text evidence="2 11 15">Belongs to the peptidase C19 family.</text>
</comment>
<keyword evidence="10 11" id="KW-0862">Zinc</keyword>
<dbReference type="InterPro" id="IPR041432">
    <property type="entry name" value="UBP13_Znf-UBP_var"/>
</dbReference>
<feature type="domain" description="USP" evidence="17">
    <location>
        <begin position="366"/>
        <end position="822"/>
    </location>
</feature>
<protein>
    <recommendedName>
        <fullName evidence="11 15">Ubiquitin carboxyl-terminal hydrolase</fullName>
        <ecNumber evidence="11 15">3.4.19.12</ecNumber>
    </recommendedName>
</protein>
<dbReference type="CDD" id="cd14294">
    <property type="entry name" value="UBA1_UBP5_like"/>
    <property type="match status" value="1"/>
</dbReference>
<evidence type="ECO:0000256" key="5">
    <source>
        <dbReference type="ARBA" id="ARBA00022737"/>
    </source>
</evidence>
<evidence type="ECO:0000256" key="10">
    <source>
        <dbReference type="ARBA" id="ARBA00022833"/>
    </source>
</evidence>
<dbReference type="CDD" id="cd02658">
    <property type="entry name" value="Peptidase_C19B"/>
    <property type="match status" value="1"/>
</dbReference>
<evidence type="ECO:0000313" key="19">
    <source>
        <dbReference type="EMBL" id="PFX22078.1"/>
    </source>
</evidence>
<dbReference type="CDD" id="cd14386">
    <property type="entry name" value="UBA2_UBP5"/>
    <property type="match status" value="1"/>
</dbReference>
<dbReference type="PROSITE" id="PS00973">
    <property type="entry name" value="USP_2"/>
    <property type="match status" value="1"/>
</dbReference>
<dbReference type="InterPro" id="IPR001607">
    <property type="entry name" value="Znf_UBP"/>
</dbReference>
<dbReference type="FunFam" id="3.90.70.10:FF:000318">
    <property type="entry name" value="Ubiquitin carboxyl-terminal hydrolase"/>
    <property type="match status" value="1"/>
</dbReference>
<feature type="binding site" evidence="13">
    <location>
        <position position="273"/>
    </location>
    <ligand>
        <name>Zn(2+)</name>
        <dbReference type="ChEBI" id="CHEBI:29105"/>
    </ligand>
</feature>
<dbReference type="SUPFAM" id="SSF57850">
    <property type="entry name" value="RING/U-box"/>
    <property type="match status" value="1"/>
</dbReference>
<evidence type="ECO:0000256" key="6">
    <source>
        <dbReference type="ARBA" id="ARBA00022771"/>
    </source>
</evidence>
<dbReference type="InterPro" id="IPR015940">
    <property type="entry name" value="UBA"/>
</dbReference>
<keyword evidence="8 11" id="KW-0378">Hydrolase</keyword>
<evidence type="ECO:0000256" key="12">
    <source>
        <dbReference type="PIRSR" id="PIRSR016308-1"/>
    </source>
</evidence>
<dbReference type="InterPro" id="IPR013083">
    <property type="entry name" value="Znf_RING/FYVE/PHD"/>
</dbReference>
<accession>A0A2B4S0I6</accession>
<keyword evidence="7 11" id="KW-0833">Ubl conjugation pathway</keyword>
<comment type="caution">
    <text evidence="19">The sequence shown here is derived from an EMBL/GenBank/DDBJ whole genome shotgun (WGS) entry which is preliminary data.</text>
</comment>
<dbReference type="Gene3D" id="3.90.70.10">
    <property type="entry name" value="Cysteine proteinases"/>
    <property type="match status" value="1"/>
</dbReference>
<dbReference type="EC" id="3.4.19.12" evidence="11 15"/>
<dbReference type="PROSITE" id="PS50235">
    <property type="entry name" value="USP_3"/>
    <property type="match status" value="1"/>
</dbReference>
<dbReference type="InterPro" id="IPR050185">
    <property type="entry name" value="Ub_carboxyl-term_hydrolase"/>
</dbReference>
<feature type="domain" description="UBA" evidence="16">
    <location>
        <begin position="699"/>
        <end position="739"/>
    </location>
</feature>
<feature type="domain" description="UBA" evidence="16">
    <location>
        <begin position="638"/>
        <end position="679"/>
    </location>
</feature>
<keyword evidence="3 11" id="KW-0645">Protease</keyword>
<keyword evidence="4 11" id="KW-0479">Metal-binding</keyword>
<dbReference type="Gene3D" id="1.10.8.10">
    <property type="entry name" value="DNA helicase RuvA subunit, C-terminal domain"/>
    <property type="match status" value="2"/>
</dbReference>
<evidence type="ECO:0000256" key="15">
    <source>
        <dbReference type="RuleBase" id="RU366025"/>
    </source>
</evidence>
<evidence type="ECO:0000259" key="17">
    <source>
        <dbReference type="PROSITE" id="PS50235"/>
    </source>
</evidence>
<dbReference type="Pfam" id="PF00443">
    <property type="entry name" value="UCH"/>
    <property type="match status" value="1"/>
</dbReference>
<dbReference type="EMBL" id="LSMT01000252">
    <property type="protein sequence ID" value="PFX22078.1"/>
    <property type="molecule type" value="Genomic_DNA"/>
</dbReference>
<dbReference type="Pfam" id="PF02148">
    <property type="entry name" value="zf-UBP"/>
    <property type="match status" value="1"/>
</dbReference>
<evidence type="ECO:0000256" key="1">
    <source>
        <dbReference type="ARBA" id="ARBA00000707"/>
    </source>
</evidence>
<dbReference type="GO" id="GO:0016579">
    <property type="term" value="P:protein deubiquitination"/>
    <property type="evidence" value="ECO:0007669"/>
    <property type="project" value="InterPro"/>
</dbReference>
<feature type="active site" description="Nucleophile" evidence="12">
    <location>
        <position position="375"/>
    </location>
</feature>
<dbReference type="FunFam" id="1.10.8.10:FF:000086">
    <property type="entry name" value="Ubiquitin carboxyl-terminal hydrolase"/>
    <property type="match status" value="1"/>
</dbReference>
<dbReference type="SUPFAM" id="SSF54001">
    <property type="entry name" value="Cysteine proteinases"/>
    <property type="match status" value="1"/>
</dbReference>
<organism evidence="19 20">
    <name type="scientific">Stylophora pistillata</name>
    <name type="common">Smooth cauliflower coral</name>
    <dbReference type="NCBI Taxonomy" id="50429"/>
    <lineage>
        <taxon>Eukaryota</taxon>
        <taxon>Metazoa</taxon>
        <taxon>Cnidaria</taxon>
        <taxon>Anthozoa</taxon>
        <taxon>Hexacorallia</taxon>
        <taxon>Scleractinia</taxon>
        <taxon>Astrocoeniina</taxon>
        <taxon>Pocilloporidae</taxon>
        <taxon>Stylophora</taxon>
    </lineage>
</organism>
<evidence type="ECO:0000313" key="20">
    <source>
        <dbReference type="Proteomes" id="UP000225706"/>
    </source>
</evidence>
<dbReference type="InterPro" id="IPR028889">
    <property type="entry name" value="USP"/>
</dbReference>
<dbReference type="PANTHER" id="PTHR21646">
    <property type="entry name" value="UBIQUITIN CARBOXYL-TERMINAL HYDROLASE"/>
    <property type="match status" value="1"/>
</dbReference>
<keyword evidence="20" id="KW-1185">Reference proteome</keyword>
<keyword evidence="6 14" id="KW-0863">Zinc-finger</keyword>
<evidence type="ECO:0000256" key="2">
    <source>
        <dbReference type="ARBA" id="ARBA00009085"/>
    </source>
</evidence>
<gene>
    <name evidence="19" type="primary">Usp5</name>
    <name evidence="19" type="ORF">AWC38_SpisGene13424</name>
</gene>
<reference evidence="20" key="1">
    <citation type="journal article" date="2017" name="bioRxiv">
        <title>Comparative analysis of the genomes of Stylophora pistillata and Acropora digitifera provides evidence for extensive differences between species of corals.</title>
        <authorList>
            <person name="Voolstra C.R."/>
            <person name="Li Y."/>
            <person name="Liew Y.J."/>
            <person name="Baumgarten S."/>
            <person name="Zoccola D."/>
            <person name="Flot J.-F."/>
            <person name="Tambutte S."/>
            <person name="Allemand D."/>
            <person name="Aranda M."/>
        </authorList>
    </citation>
    <scope>NUCLEOTIDE SEQUENCE [LARGE SCALE GENOMIC DNA]</scope>
</reference>
<feature type="domain" description="UBP-type" evidence="18">
    <location>
        <begin position="246"/>
        <end position="357"/>
    </location>
</feature>
<dbReference type="PROSITE" id="PS50271">
    <property type="entry name" value="ZF_UBP"/>
    <property type="match status" value="1"/>
</dbReference>
<dbReference type="InterPro" id="IPR016652">
    <property type="entry name" value="Ubiquitinyl_hydrolase"/>
</dbReference>